<dbReference type="InterPro" id="IPR000150">
    <property type="entry name" value="Cof"/>
</dbReference>
<dbReference type="Pfam" id="PF08282">
    <property type="entry name" value="Hydrolase_3"/>
    <property type="match status" value="1"/>
</dbReference>
<dbReference type="STRING" id="1121298.SAMN05444401_0852"/>
<dbReference type="Gene3D" id="3.30.1240.10">
    <property type="match status" value="1"/>
</dbReference>
<dbReference type="PROSITE" id="PS01229">
    <property type="entry name" value="COF_2"/>
    <property type="match status" value="1"/>
</dbReference>
<evidence type="ECO:0000313" key="2">
    <source>
        <dbReference type="Proteomes" id="UP000184080"/>
    </source>
</evidence>
<dbReference type="Gene3D" id="3.40.50.1000">
    <property type="entry name" value="HAD superfamily/HAD-like"/>
    <property type="match status" value="1"/>
</dbReference>
<dbReference type="NCBIfam" id="TIGR00099">
    <property type="entry name" value="Cof-subfamily"/>
    <property type="match status" value="1"/>
</dbReference>
<gene>
    <name evidence="1" type="ORF">SAMN05444401_0852</name>
</gene>
<dbReference type="SUPFAM" id="SSF56784">
    <property type="entry name" value="HAD-like"/>
    <property type="match status" value="1"/>
</dbReference>
<sequence length="267" mass="30130">MKAFCIDLDGTLLRSDKTVSDVNKESIRKAINKGNKVFIVTGRPYCFSKYLAKEIHKDVEVISFNGACYDKGKDIMINYISNKALIEAIDILKSSNCKSFFKGKNLFYTTEAYDERFLYDSINDKVPDELKVKSYTNLSWDEISNNAKDIIKILAYSYDIKEVDKLSMKLQKIKGLTISSYMDISIDITGENTHKGRAVNDVMSYYGINRSEIVAIGDSENDIPMLKEAGYSVAMGNAKEEIKEICDMVTFSNDDDGVSYAIESIIK</sequence>
<dbReference type="NCBIfam" id="TIGR01484">
    <property type="entry name" value="HAD-SF-IIB"/>
    <property type="match status" value="1"/>
</dbReference>
<accession>A0A1M6BPS8</accession>
<dbReference type="PANTHER" id="PTHR10000">
    <property type="entry name" value="PHOSPHOSERINE PHOSPHATASE"/>
    <property type="match status" value="1"/>
</dbReference>
<name>A0A1M6BPS8_9CLOT</name>
<keyword evidence="2" id="KW-1185">Reference proteome</keyword>
<dbReference type="GO" id="GO:0000287">
    <property type="term" value="F:magnesium ion binding"/>
    <property type="evidence" value="ECO:0007669"/>
    <property type="project" value="TreeGrafter"/>
</dbReference>
<dbReference type="AlphaFoldDB" id="A0A1M6BPS8"/>
<dbReference type="CDD" id="cd07516">
    <property type="entry name" value="HAD_Pase"/>
    <property type="match status" value="1"/>
</dbReference>
<dbReference type="OrthoDB" id="9781413at2"/>
<dbReference type="InterPro" id="IPR006379">
    <property type="entry name" value="HAD-SF_hydro_IIB"/>
</dbReference>
<proteinExistence type="predicted"/>
<evidence type="ECO:0000313" key="1">
    <source>
        <dbReference type="EMBL" id="SHI50727.1"/>
    </source>
</evidence>
<reference evidence="1 2" key="1">
    <citation type="submission" date="2016-11" db="EMBL/GenBank/DDBJ databases">
        <authorList>
            <person name="Jaros S."/>
            <person name="Januszkiewicz K."/>
            <person name="Wedrychowicz H."/>
        </authorList>
    </citation>
    <scope>NUCLEOTIDE SEQUENCE [LARGE SCALE GENOMIC DNA]</scope>
    <source>
        <strain evidence="1 2">DSM 21864</strain>
    </source>
</reference>
<dbReference type="InterPro" id="IPR023214">
    <property type="entry name" value="HAD_sf"/>
</dbReference>
<organism evidence="1 2">
    <name type="scientific">Clostridium amylolyticum</name>
    <dbReference type="NCBI Taxonomy" id="1121298"/>
    <lineage>
        <taxon>Bacteria</taxon>
        <taxon>Bacillati</taxon>
        <taxon>Bacillota</taxon>
        <taxon>Clostridia</taxon>
        <taxon>Eubacteriales</taxon>
        <taxon>Clostridiaceae</taxon>
        <taxon>Clostridium</taxon>
    </lineage>
</organism>
<dbReference type="RefSeq" id="WP_073003940.1">
    <property type="nucleotide sequence ID" value="NZ_FQZO01000001.1"/>
</dbReference>
<dbReference type="PANTHER" id="PTHR10000:SF8">
    <property type="entry name" value="HAD SUPERFAMILY HYDROLASE-LIKE, TYPE 3"/>
    <property type="match status" value="1"/>
</dbReference>
<dbReference type="SFLD" id="SFLDG01140">
    <property type="entry name" value="C2.B:_Phosphomannomutase_and_P"/>
    <property type="match status" value="1"/>
</dbReference>
<protein>
    <recommendedName>
        <fullName evidence="3">Cof subfamily of IIB subfamily of haloacid dehalogenase superfamily/HAD-superfamily hydrolase, subfamily IIB</fullName>
    </recommendedName>
</protein>
<dbReference type="EMBL" id="FQZO01000001">
    <property type="protein sequence ID" value="SHI50727.1"/>
    <property type="molecule type" value="Genomic_DNA"/>
</dbReference>
<dbReference type="Proteomes" id="UP000184080">
    <property type="component" value="Unassembled WGS sequence"/>
</dbReference>
<evidence type="ECO:0008006" key="3">
    <source>
        <dbReference type="Google" id="ProtNLM"/>
    </source>
</evidence>
<dbReference type="GO" id="GO:0005829">
    <property type="term" value="C:cytosol"/>
    <property type="evidence" value="ECO:0007669"/>
    <property type="project" value="TreeGrafter"/>
</dbReference>
<dbReference type="SFLD" id="SFLDS00003">
    <property type="entry name" value="Haloacid_Dehalogenase"/>
    <property type="match status" value="1"/>
</dbReference>
<dbReference type="InterPro" id="IPR036412">
    <property type="entry name" value="HAD-like_sf"/>
</dbReference>
<dbReference type="GO" id="GO:0016791">
    <property type="term" value="F:phosphatase activity"/>
    <property type="evidence" value="ECO:0007669"/>
    <property type="project" value="TreeGrafter"/>
</dbReference>